<evidence type="ECO:0000256" key="7">
    <source>
        <dbReference type="ARBA" id="ARBA00022840"/>
    </source>
</evidence>
<keyword evidence="6" id="KW-0547">Nucleotide-binding</keyword>
<evidence type="ECO:0000256" key="11">
    <source>
        <dbReference type="SAM" id="MobiDB-lite"/>
    </source>
</evidence>
<sequence>RDLAEAKKQLALGGGGEARDDDVREIAGVKFTGRVLEGVAPKDLRGLVDAAKKKMGAGVAVFIGVNDGKAALAVGVTDDLKERLSAVDLARVGAEAIGGKGGGGRPDMAQAGGPDGANAAKAIKSIEQAIASRGERLAMD</sequence>
<keyword evidence="8" id="KW-0694">RNA-binding</keyword>
<dbReference type="GO" id="GO:0005524">
    <property type="term" value="F:ATP binding"/>
    <property type="evidence" value="ECO:0007669"/>
    <property type="project" value="UniProtKB-KW"/>
</dbReference>
<evidence type="ECO:0000313" key="13">
    <source>
        <dbReference type="EMBL" id="VAV96206.1"/>
    </source>
</evidence>
<dbReference type="GO" id="GO:0000049">
    <property type="term" value="F:tRNA binding"/>
    <property type="evidence" value="ECO:0007669"/>
    <property type="project" value="UniProtKB-KW"/>
</dbReference>
<proteinExistence type="inferred from homology"/>
<evidence type="ECO:0000256" key="8">
    <source>
        <dbReference type="ARBA" id="ARBA00022884"/>
    </source>
</evidence>
<evidence type="ECO:0000256" key="9">
    <source>
        <dbReference type="ARBA" id="ARBA00022917"/>
    </source>
</evidence>
<evidence type="ECO:0000256" key="10">
    <source>
        <dbReference type="ARBA" id="ARBA00023146"/>
    </source>
</evidence>
<accession>A0A3B0S5U2</accession>
<reference evidence="13" key="1">
    <citation type="submission" date="2018-06" db="EMBL/GenBank/DDBJ databases">
        <authorList>
            <person name="Zhirakovskaya E."/>
        </authorList>
    </citation>
    <scope>NUCLEOTIDE SEQUENCE</scope>
</reference>
<dbReference type="Pfam" id="PF02272">
    <property type="entry name" value="DHHA1"/>
    <property type="match status" value="1"/>
</dbReference>
<evidence type="ECO:0000256" key="5">
    <source>
        <dbReference type="ARBA" id="ARBA00022598"/>
    </source>
</evidence>
<evidence type="ECO:0000256" key="6">
    <source>
        <dbReference type="ARBA" id="ARBA00022741"/>
    </source>
</evidence>
<dbReference type="EMBL" id="UOEH01000190">
    <property type="protein sequence ID" value="VAV96206.1"/>
    <property type="molecule type" value="Genomic_DNA"/>
</dbReference>
<feature type="domain" description="DHHA1" evidence="12">
    <location>
        <begin position="31"/>
        <end position="131"/>
    </location>
</feature>
<dbReference type="GO" id="GO:0006412">
    <property type="term" value="P:translation"/>
    <property type="evidence" value="ECO:0007669"/>
    <property type="project" value="UniProtKB-KW"/>
</dbReference>
<dbReference type="EC" id="6.1.1.7" evidence="2"/>
<keyword evidence="7" id="KW-0067">ATP-binding</keyword>
<evidence type="ECO:0000256" key="3">
    <source>
        <dbReference type="ARBA" id="ARBA00017959"/>
    </source>
</evidence>
<comment type="similarity">
    <text evidence="1">Belongs to the class-II aminoacyl-tRNA synthetase family.</text>
</comment>
<organism evidence="13">
    <name type="scientific">hydrothermal vent metagenome</name>
    <dbReference type="NCBI Taxonomy" id="652676"/>
    <lineage>
        <taxon>unclassified sequences</taxon>
        <taxon>metagenomes</taxon>
        <taxon>ecological metagenomes</taxon>
    </lineage>
</organism>
<feature type="region of interest" description="Disordered" evidence="11">
    <location>
        <begin position="98"/>
        <end position="117"/>
    </location>
</feature>
<dbReference type="AlphaFoldDB" id="A0A3B0S5U2"/>
<protein>
    <recommendedName>
        <fullName evidence="3">Alanine--tRNA ligase</fullName>
        <ecNumber evidence="2">6.1.1.7</ecNumber>
    </recommendedName>
</protein>
<dbReference type="Gene3D" id="3.10.310.40">
    <property type="match status" value="1"/>
</dbReference>
<keyword evidence="5 13" id="KW-0436">Ligase</keyword>
<evidence type="ECO:0000259" key="12">
    <source>
        <dbReference type="Pfam" id="PF02272"/>
    </source>
</evidence>
<name>A0A3B0S5U2_9ZZZZ</name>
<gene>
    <name evidence="13" type="ORF">MNBD_ALPHA05-1267</name>
</gene>
<dbReference type="FunFam" id="3.10.310.40:FF:000001">
    <property type="entry name" value="Alanine--tRNA ligase"/>
    <property type="match status" value="1"/>
</dbReference>
<evidence type="ECO:0000256" key="4">
    <source>
        <dbReference type="ARBA" id="ARBA00022555"/>
    </source>
</evidence>
<evidence type="ECO:0000256" key="1">
    <source>
        <dbReference type="ARBA" id="ARBA00008226"/>
    </source>
</evidence>
<dbReference type="InterPro" id="IPR003156">
    <property type="entry name" value="DHHA1_dom"/>
</dbReference>
<evidence type="ECO:0000256" key="2">
    <source>
        <dbReference type="ARBA" id="ARBA00013168"/>
    </source>
</evidence>
<feature type="non-terminal residue" evidence="13">
    <location>
        <position position="1"/>
    </location>
</feature>
<keyword evidence="4" id="KW-0820">tRNA-binding</keyword>
<keyword evidence="9" id="KW-0648">Protein biosynthesis</keyword>
<dbReference type="GO" id="GO:0004813">
    <property type="term" value="F:alanine-tRNA ligase activity"/>
    <property type="evidence" value="ECO:0007669"/>
    <property type="project" value="UniProtKB-EC"/>
</dbReference>
<keyword evidence="10 13" id="KW-0030">Aminoacyl-tRNA synthetase</keyword>